<organism evidence="3 4">
    <name type="scientific">Salicibibacter halophilus</name>
    <dbReference type="NCBI Taxonomy" id="2502791"/>
    <lineage>
        <taxon>Bacteria</taxon>
        <taxon>Bacillati</taxon>
        <taxon>Bacillota</taxon>
        <taxon>Bacilli</taxon>
        <taxon>Bacillales</taxon>
        <taxon>Bacillaceae</taxon>
        <taxon>Salicibibacter</taxon>
    </lineage>
</organism>
<evidence type="ECO:0000259" key="2">
    <source>
        <dbReference type="Pfam" id="PF23728"/>
    </source>
</evidence>
<sequence length="273" mass="31903">MNVARILALAVLFIAFIIVEPILANVQDRELMDSYPALFGAVIVLLFVLVIWRIYTLRSRKKAQENFKNEINVGEDINQLGEDQYAYQEPLQQFDQHPVRIFNKDGEPTAVFEVRFRNKYEKFMTVTGFMDYSNILMKTQDGNEEIYLQTVPVRESLRQKWKVFLNGKEHATLKMEPGYKTLKRGLEFKCYYENGGEMYILNTMRFGTKTTLYLKGEENNPVLHCERSFIGMGKKGKDESRGRKHHLHDVKNSELSLIEKAGVYQQIISRIKR</sequence>
<accession>A0A514LGF0</accession>
<dbReference type="InterPro" id="IPR056944">
    <property type="entry name" value="Tubby_C-like"/>
</dbReference>
<evidence type="ECO:0000313" key="3">
    <source>
        <dbReference type="EMBL" id="QDI90928.1"/>
    </source>
</evidence>
<dbReference type="KEGG" id="sale:EPH95_06830"/>
<feature type="domain" description="Tubby C-terminal" evidence="2">
    <location>
        <begin position="85"/>
        <end position="217"/>
    </location>
</feature>
<evidence type="ECO:0000256" key="1">
    <source>
        <dbReference type="SAM" id="Phobius"/>
    </source>
</evidence>
<dbReference type="RefSeq" id="WP_142088502.1">
    <property type="nucleotide sequence ID" value="NZ_CP035485.1"/>
</dbReference>
<feature type="transmembrane region" description="Helical" evidence="1">
    <location>
        <begin position="34"/>
        <end position="55"/>
    </location>
</feature>
<gene>
    <name evidence="3" type="ORF">EPH95_06830</name>
</gene>
<dbReference type="EMBL" id="CP035485">
    <property type="protein sequence ID" value="QDI90928.1"/>
    <property type="molecule type" value="Genomic_DNA"/>
</dbReference>
<reference evidence="4" key="1">
    <citation type="submission" date="2019-01" db="EMBL/GenBank/DDBJ databases">
        <title>Genomic analysis of Salicibibacter sp. NKC3-5.</title>
        <authorList>
            <person name="Oh Y.J."/>
        </authorList>
    </citation>
    <scope>NUCLEOTIDE SEQUENCE [LARGE SCALE GENOMIC DNA]</scope>
    <source>
        <strain evidence="4">NKC3-5</strain>
    </source>
</reference>
<protein>
    <recommendedName>
        <fullName evidence="2">Tubby C-terminal domain-containing protein</fullName>
    </recommendedName>
</protein>
<keyword evidence="1" id="KW-0812">Transmembrane</keyword>
<proteinExistence type="predicted"/>
<keyword evidence="4" id="KW-1185">Reference proteome</keyword>
<keyword evidence="1" id="KW-1133">Transmembrane helix</keyword>
<evidence type="ECO:0000313" key="4">
    <source>
        <dbReference type="Proteomes" id="UP000319756"/>
    </source>
</evidence>
<name>A0A514LGF0_9BACI</name>
<dbReference type="Pfam" id="PF23728">
    <property type="entry name" value="Tubby_C_like"/>
    <property type="match status" value="1"/>
</dbReference>
<keyword evidence="1" id="KW-0472">Membrane</keyword>
<dbReference type="Proteomes" id="UP000319756">
    <property type="component" value="Chromosome"/>
</dbReference>
<dbReference type="AlphaFoldDB" id="A0A514LGF0"/>